<evidence type="ECO:0000256" key="4">
    <source>
        <dbReference type="ARBA" id="ARBA00022801"/>
    </source>
</evidence>
<dbReference type="RefSeq" id="WP_218930866.1">
    <property type="nucleotide sequence ID" value="NZ_JACAOA010000010.1"/>
</dbReference>
<accession>A0A839A594</accession>
<reference evidence="10 11" key="1">
    <citation type="submission" date="2020-06" db="EMBL/GenBank/DDBJ databases">
        <title>Reclassification of Facklamia ignava, Facklamia soureckii and Facklami tabacinasalis as Falseniella iganva gen. nov., comb. nov., Hutsoniella ignava gen. nov., comb. nov., and Ruoffia tabacinasalis gen. nov., comb. nov and description of Ruoffia haltotolerans sp. nov., isolated from hypersaline Inland Sea of Qatar.</title>
        <authorList>
            <person name="Fotedar R."/>
            <person name="Sankaranarayanan K."/>
            <person name="Lawson P."/>
            <person name="Caldwell M."/>
            <person name="Zeyara A."/>
            <person name="Al Malki A."/>
            <person name="Ali M."/>
        </authorList>
    </citation>
    <scope>NUCLEOTIDE SEQUENCE [LARGE SCALE GENOMIC DNA]</scope>
    <source>
        <strain evidence="10 11">INB8</strain>
    </source>
</reference>
<dbReference type="EC" id="3.2.1.22" evidence="3 6"/>
<dbReference type="GO" id="GO:0016052">
    <property type="term" value="P:carbohydrate catabolic process"/>
    <property type="evidence" value="ECO:0007669"/>
    <property type="project" value="InterPro"/>
</dbReference>
<evidence type="ECO:0000256" key="5">
    <source>
        <dbReference type="ARBA" id="ARBA00023295"/>
    </source>
</evidence>
<dbReference type="FunFam" id="3.20.20.70:FF:000118">
    <property type="entry name" value="Alpha-galactosidase"/>
    <property type="match status" value="1"/>
</dbReference>
<dbReference type="Pfam" id="PF16874">
    <property type="entry name" value="Glyco_hydro_36C"/>
    <property type="match status" value="1"/>
</dbReference>
<gene>
    <name evidence="10" type="ORF">HW423_05115</name>
</gene>
<evidence type="ECO:0000256" key="7">
    <source>
        <dbReference type="PIRSR" id="PIRSR005536-1"/>
    </source>
</evidence>
<dbReference type="Gene3D" id="2.60.40.1180">
    <property type="entry name" value="Golgi alpha-mannosidase II"/>
    <property type="match status" value="1"/>
</dbReference>
<dbReference type="AlphaFoldDB" id="A0A839A594"/>
<organism evidence="10 11">
    <name type="scientific">Ruoffia halotolerans</name>
    <dbReference type="NCBI Taxonomy" id="2748684"/>
    <lineage>
        <taxon>Bacteria</taxon>
        <taxon>Bacillati</taxon>
        <taxon>Bacillota</taxon>
        <taxon>Bacilli</taxon>
        <taxon>Lactobacillales</taxon>
        <taxon>Aerococcaceae</taxon>
        <taxon>Ruoffia</taxon>
    </lineage>
</organism>
<dbReference type="PRINTS" id="PR00743">
    <property type="entry name" value="GLHYDRLASE36"/>
</dbReference>
<dbReference type="Gene3D" id="2.70.98.60">
    <property type="entry name" value="alpha-galactosidase from lactobacil brevis"/>
    <property type="match status" value="1"/>
</dbReference>
<evidence type="ECO:0000313" key="11">
    <source>
        <dbReference type="Proteomes" id="UP000571018"/>
    </source>
</evidence>
<comment type="catalytic activity">
    <reaction evidence="1 6">
        <text>Hydrolysis of terminal, non-reducing alpha-D-galactose residues in alpha-D-galactosides, including galactose oligosaccharides, galactomannans and galactolipids.</text>
        <dbReference type="EC" id="3.2.1.22"/>
    </reaction>
</comment>
<evidence type="ECO:0000256" key="1">
    <source>
        <dbReference type="ARBA" id="ARBA00001255"/>
    </source>
</evidence>
<sequence length="722" mass="82675">MAIYKKENLFYIHSKDMSIILEQRGDYLFQKYIGRRIDKYNYSNAIIERDHSFSANPTQDNRDFSMDTTRQVVGVTGLGDTRQPSIRIQHSNNELLHFKYVGYSIEKGIVESEKLPNPYSRQDDEETLIINLIDKVANIRLNVYYTVYTGTNTITTFTEVINLGNESITIHEQMSVMLDLPKQEYKVKSFQGAYAREKTVREIILDQGIFQVSSNRGASGHSHTPSIIMSDIDTSEDYGNALSIQLMYSGNFKIIVQQSQLGEVRLLAGLNSENFMWELEEGKTFNSPVAVINFSDQGFTGLTHESQLFVKNHIIPKKYSNKIRPILVNNWEATYFDFTKNKLIELAKKAKETGIELFVLDDGWFGNRSDDRRALGDWVVNESKLGGSLEELITEIKSMGLQFGIWVEPEMISEESDLYRAHPEWVIQAPDRPHTYSRSQLVLDLSKDEVAEYIKKMLDSLLANHDIDYIKWDMNRNITNLGNGSTYSETMRQSHQYIVNLYEIVDYVTKKYPNVLFESCSGGGGRNDLGMMRYFPQVWASDNTDAIDRLAIQYGSSYLYPTISMGAHVSVAPNHQVNRVTPLETRGDVAMMGNLGYELDLTQLSIEEIDIVKEQVERYKTIRETIQLGKQYRLINPDNHSNETAVEFVSDHQVVVTYVRILSMIEQMETTVKLKGLDPDKFYKLENDGEVYSGSELMYAGLTMYLPAGDFLSKQLILNIVE</sequence>
<dbReference type="InterPro" id="IPR000111">
    <property type="entry name" value="Glyco_hydro_27/36_CS"/>
</dbReference>
<dbReference type="InterPro" id="IPR038417">
    <property type="entry name" value="Alpga-gal_N_sf"/>
</dbReference>
<evidence type="ECO:0000256" key="6">
    <source>
        <dbReference type="PIRNR" id="PIRNR005536"/>
    </source>
</evidence>
<keyword evidence="11" id="KW-1185">Reference proteome</keyword>
<name>A0A839A594_9LACT</name>
<feature type="active site" description="Proton donor" evidence="7">
    <location>
        <position position="542"/>
    </location>
</feature>
<evidence type="ECO:0000313" key="10">
    <source>
        <dbReference type="EMBL" id="MBA5729162.1"/>
    </source>
</evidence>
<dbReference type="InterPro" id="IPR031705">
    <property type="entry name" value="Glyco_hydro_36_C"/>
</dbReference>
<dbReference type="CDD" id="cd14791">
    <property type="entry name" value="GH36"/>
    <property type="match status" value="1"/>
</dbReference>
<dbReference type="InterPro" id="IPR002252">
    <property type="entry name" value="Glyco_hydro_36"/>
</dbReference>
<dbReference type="PANTHER" id="PTHR43053:SF3">
    <property type="entry name" value="ALPHA-GALACTOSIDASE C-RELATED"/>
    <property type="match status" value="1"/>
</dbReference>
<protein>
    <recommendedName>
        <fullName evidence="3 6">Alpha-galactosidase</fullName>
        <ecNumber evidence="3 6">3.2.1.22</ecNumber>
    </recommendedName>
</protein>
<evidence type="ECO:0000259" key="8">
    <source>
        <dbReference type="Pfam" id="PF16874"/>
    </source>
</evidence>
<comment type="similarity">
    <text evidence="2">Belongs to the glycosyl hydrolase 36 family.</text>
</comment>
<keyword evidence="5 6" id="KW-0326">Glycosidase</keyword>
<keyword evidence="4 6" id="KW-0378">Hydrolase</keyword>
<evidence type="ECO:0000256" key="3">
    <source>
        <dbReference type="ARBA" id="ARBA00012755"/>
    </source>
</evidence>
<dbReference type="EMBL" id="JACAOA010000010">
    <property type="protein sequence ID" value="MBA5729162.1"/>
    <property type="molecule type" value="Genomic_DNA"/>
</dbReference>
<evidence type="ECO:0000256" key="2">
    <source>
        <dbReference type="ARBA" id="ARBA00006202"/>
    </source>
</evidence>
<feature type="domain" description="Glycosyl hydrolase family 36 N-terminal" evidence="9">
    <location>
        <begin position="28"/>
        <end position="280"/>
    </location>
</feature>
<comment type="caution">
    <text evidence="10">The sequence shown here is derived from an EMBL/GenBank/DDBJ whole genome shotgun (WGS) entry which is preliminary data.</text>
</comment>
<dbReference type="InterPro" id="IPR017853">
    <property type="entry name" value="GH"/>
</dbReference>
<dbReference type="PANTHER" id="PTHR43053">
    <property type="entry name" value="GLYCOSIDASE FAMILY 31"/>
    <property type="match status" value="1"/>
</dbReference>
<dbReference type="InterPro" id="IPR050985">
    <property type="entry name" value="Alpha-glycosidase_related"/>
</dbReference>
<dbReference type="SUPFAM" id="SSF51445">
    <property type="entry name" value="(Trans)glycosidases"/>
    <property type="match status" value="1"/>
</dbReference>
<dbReference type="Proteomes" id="UP000571018">
    <property type="component" value="Unassembled WGS sequence"/>
</dbReference>
<proteinExistence type="inferred from homology"/>
<feature type="active site" description="Nucleophile" evidence="7">
    <location>
        <position position="473"/>
    </location>
</feature>
<dbReference type="InterPro" id="IPR013780">
    <property type="entry name" value="Glyco_hydro_b"/>
</dbReference>
<feature type="domain" description="Glycosyl hydrolase family 36 C-terminal" evidence="8">
    <location>
        <begin position="643"/>
        <end position="718"/>
    </location>
</feature>
<evidence type="ECO:0000259" key="9">
    <source>
        <dbReference type="Pfam" id="PF16875"/>
    </source>
</evidence>
<dbReference type="Gene3D" id="3.20.20.70">
    <property type="entry name" value="Aldolase class I"/>
    <property type="match status" value="1"/>
</dbReference>
<dbReference type="PROSITE" id="PS00512">
    <property type="entry name" value="ALPHA_GALACTOSIDASE"/>
    <property type="match status" value="1"/>
</dbReference>
<dbReference type="Pfam" id="PF16875">
    <property type="entry name" value="Glyco_hydro_36N"/>
    <property type="match status" value="1"/>
</dbReference>
<dbReference type="PIRSF" id="PIRSF005536">
    <property type="entry name" value="Agal"/>
    <property type="match status" value="1"/>
</dbReference>
<dbReference type="InterPro" id="IPR013785">
    <property type="entry name" value="Aldolase_TIM"/>
</dbReference>
<dbReference type="Pfam" id="PF02065">
    <property type="entry name" value="Melibiase"/>
    <property type="match status" value="1"/>
</dbReference>
<dbReference type="GO" id="GO:0004557">
    <property type="term" value="F:alpha-galactosidase activity"/>
    <property type="evidence" value="ECO:0007669"/>
    <property type="project" value="UniProtKB-UniRule"/>
</dbReference>
<dbReference type="InterPro" id="IPR031704">
    <property type="entry name" value="Glyco_hydro_36_N"/>
</dbReference>